<feature type="region of interest" description="Disordered" evidence="7">
    <location>
        <begin position="65"/>
        <end position="112"/>
    </location>
</feature>
<name>A0A8H5LIA1_9AGAR</name>
<evidence type="ECO:0000256" key="2">
    <source>
        <dbReference type="ARBA" id="ARBA00009150"/>
    </source>
</evidence>
<protein>
    <recommendedName>
        <fullName evidence="8">Vacuolar protein sorting-associated protein 54 C-terminal domain-containing protein</fullName>
    </recommendedName>
</protein>
<evidence type="ECO:0000256" key="4">
    <source>
        <dbReference type="ARBA" id="ARBA00022927"/>
    </source>
</evidence>
<comment type="subcellular location">
    <subcellularLocation>
        <location evidence="1">Golgi apparatus</location>
        <location evidence="1">trans-Golgi network</location>
    </subcellularLocation>
</comment>
<evidence type="ECO:0000256" key="3">
    <source>
        <dbReference type="ARBA" id="ARBA00022448"/>
    </source>
</evidence>
<proteinExistence type="inferred from homology"/>
<dbReference type="AlphaFoldDB" id="A0A8H5LIA1"/>
<feature type="region of interest" description="Disordered" evidence="7">
    <location>
        <begin position="680"/>
        <end position="708"/>
    </location>
</feature>
<feature type="compositionally biased region" description="Low complexity" evidence="7">
    <location>
        <begin position="1091"/>
        <end position="1101"/>
    </location>
</feature>
<feature type="region of interest" description="Disordered" evidence="7">
    <location>
        <begin position="1132"/>
        <end position="1173"/>
    </location>
</feature>
<dbReference type="InterPro" id="IPR012501">
    <property type="entry name" value="Vps54_C"/>
</dbReference>
<dbReference type="GO" id="GO:0015031">
    <property type="term" value="P:protein transport"/>
    <property type="evidence" value="ECO:0007669"/>
    <property type="project" value="UniProtKB-KW"/>
</dbReference>
<dbReference type="GO" id="GO:0006896">
    <property type="term" value="P:Golgi to vacuole transport"/>
    <property type="evidence" value="ECO:0007669"/>
    <property type="project" value="TreeGrafter"/>
</dbReference>
<keyword evidence="6" id="KW-0175">Coiled coil</keyword>
<evidence type="ECO:0000256" key="5">
    <source>
        <dbReference type="ARBA" id="ARBA00023034"/>
    </source>
</evidence>
<dbReference type="PANTHER" id="PTHR12965">
    <property type="entry name" value="VACUOLAR PROTEIN SORTING 54"/>
    <property type="match status" value="1"/>
</dbReference>
<dbReference type="EMBL" id="JAACJO010000005">
    <property type="protein sequence ID" value="KAF5358520.1"/>
    <property type="molecule type" value="Genomic_DNA"/>
</dbReference>
<comment type="caution">
    <text evidence="9">The sequence shown here is derived from an EMBL/GenBank/DDBJ whole genome shotgun (WGS) entry which is preliminary data.</text>
</comment>
<feature type="region of interest" description="Disordered" evidence="7">
    <location>
        <begin position="1"/>
        <end position="34"/>
    </location>
</feature>
<comment type="similarity">
    <text evidence="2">Belongs to the VPS54 family.</text>
</comment>
<evidence type="ECO:0000313" key="9">
    <source>
        <dbReference type="EMBL" id="KAF5358520.1"/>
    </source>
</evidence>
<feature type="compositionally biased region" description="Polar residues" evidence="7">
    <location>
        <begin position="1148"/>
        <end position="1159"/>
    </location>
</feature>
<dbReference type="GO" id="GO:0005829">
    <property type="term" value="C:cytosol"/>
    <property type="evidence" value="ECO:0007669"/>
    <property type="project" value="GOC"/>
</dbReference>
<dbReference type="PANTHER" id="PTHR12965:SF0">
    <property type="entry name" value="VACUOLAR PROTEIN SORTING-ASSOCIATED PROTEIN 54"/>
    <property type="match status" value="1"/>
</dbReference>
<evidence type="ECO:0000256" key="7">
    <source>
        <dbReference type="SAM" id="MobiDB-lite"/>
    </source>
</evidence>
<keyword evidence="10" id="KW-1185">Reference proteome</keyword>
<evidence type="ECO:0000259" key="8">
    <source>
        <dbReference type="Pfam" id="PF07928"/>
    </source>
</evidence>
<evidence type="ECO:0000313" key="10">
    <source>
        <dbReference type="Proteomes" id="UP000559027"/>
    </source>
</evidence>
<organism evidence="9 10">
    <name type="scientific">Leucocoprinus leucothites</name>
    <dbReference type="NCBI Taxonomy" id="201217"/>
    <lineage>
        <taxon>Eukaryota</taxon>
        <taxon>Fungi</taxon>
        <taxon>Dikarya</taxon>
        <taxon>Basidiomycota</taxon>
        <taxon>Agaricomycotina</taxon>
        <taxon>Agaricomycetes</taxon>
        <taxon>Agaricomycetidae</taxon>
        <taxon>Agaricales</taxon>
        <taxon>Agaricineae</taxon>
        <taxon>Agaricaceae</taxon>
        <taxon>Leucocoprinus</taxon>
    </lineage>
</organism>
<feature type="compositionally biased region" description="Polar residues" evidence="7">
    <location>
        <begin position="1068"/>
        <end position="1078"/>
    </location>
</feature>
<evidence type="ECO:0000256" key="6">
    <source>
        <dbReference type="ARBA" id="ARBA00023054"/>
    </source>
</evidence>
<feature type="domain" description="Vacuolar protein sorting-associated protein 54 C-terminal" evidence="8">
    <location>
        <begin position="752"/>
        <end position="864"/>
    </location>
</feature>
<accession>A0A8H5LIA1</accession>
<feature type="region of interest" description="Disordered" evidence="7">
    <location>
        <begin position="1032"/>
        <end position="1115"/>
    </location>
</feature>
<keyword evidence="3" id="KW-0813">Transport</keyword>
<feature type="region of interest" description="Disordered" evidence="7">
    <location>
        <begin position="720"/>
        <end position="743"/>
    </location>
</feature>
<dbReference type="GO" id="GO:0042147">
    <property type="term" value="P:retrograde transport, endosome to Golgi"/>
    <property type="evidence" value="ECO:0007669"/>
    <property type="project" value="InterPro"/>
</dbReference>
<feature type="compositionally biased region" description="Polar residues" evidence="7">
    <location>
        <begin position="83"/>
        <end position="92"/>
    </location>
</feature>
<dbReference type="GO" id="GO:0019905">
    <property type="term" value="F:syntaxin binding"/>
    <property type="evidence" value="ECO:0007669"/>
    <property type="project" value="TreeGrafter"/>
</dbReference>
<gene>
    <name evidence="9" type="ORF">D9756_001367</name>
</gene>
<dbReference type="Proteomes" id="UP000559027">
    <property type="component" value="Unassembled WGS sequence"/>
</dbReference>
<dbReference type="GO" id="GO:0000938">
    <property type="term" value="C:GARP complex"/>
    <property type="evidence" value="ECO:0007669"/>
    <property type="project" value="InterPro"/>
</dbReference>
<reference evidence="9 10" key="1">
    <citation type="journal article" date="2020" name="ISME J.">
        <title>Uncovering the hidden diversity of litter-decomposition mechanisms in mushroom-forming fungi.</title>
        <authorList>
            <person name="Floudas D."/>
            <person name="Bentzer J."/>
            <person name="Ahren D."/>
            <person name="Johansson T."/>
            <person name="Persson P."/>
            <person name="Tunlid A."/>
        </authorList>
    </citation>
    <scope>NUCLEOTIDE SEQUENCE [LARGE SCALE GENOMIC DNA]</scope>
    <source>
        <strain evidence="9 10">CBS 146.42</strain>
    </source>
</reference>
<keyword evidence="5" id="KW-0333">Golgi apparatus</keyword>
<sequence length="1219" mass="133719">MSISTVLNNPHKKQAAPKAHSSLPAVPPADLPRVRRKDFDSYLKAIAPEWVRFERNNRLGREGQAQLDSSALHNHDDDDSVTPRASMTSDANHLTPTASAPPLLPTPSSSSRRDSLIPLYARSIPSLESVPSVFFKQGFHLANPSTFAKVTEQPNDPAPFSSSSSSSSTLVSAPVDYITDPTSSLSHTPPLLDKFSHYADTVEQHLVREISLRSTSFFAALTNLQDLQSESDVCLDRIAKLRGLLKDVDERTAKRGLEVVKKCNEVERVQGIREAVKGVGNVIEMTRVAKSLVGAGQWGEALNVVEELETMWEGEQVDSGERVKLNGGNGAKLETMIEETEDEESLSGRDGHKPILGFPLSALSAFSELPVHLRALTLEVATSLSQELIVVLRHDLEERVNRSPGAPEKANGHVVNYSTDEGLRDRLKPLLQNLVRTRGLKDAISQWREVVMGEVRRVPKEMVSGFDKEWNEDNEENRATLVQHLKAMEHRDFMPILQKLYQRFLALVEGVQAQNGLIGDLLDLIQKSVISRRPPASKATPPNVTEDLSDLLSSTTELSHTTSAKLLHARMEPHSILPFPHFLALYYDSMAFVVKCEVLCRRMIIGLRGVVVRQASVYLSKFHQGRIERCAKVVLDEMWNQVEIGADLQGVVDVLVRCAVRDAEELRVYAEGAVLGSPNPGGAINGTKGKENGHSSPTSPTSKAPKLHVLPPTKTFAELSEADSVPSSDSKESTKSGGSAKGNSKHLKIEDRSYYIVSATAEILILLVDYLKIVINLSTLTKDTINKVVEFLMTFNSRTCQLVLGAGAMRSAGLKHITAKHLALASQSLSIVSELIPYVRETFRRHLNHAEAVLLVDFDKLKRLRNGVMLGGSRIARTVPVTIDWNQPNDGGINGYMQTLVKETVTLHKVLSRYLSAAVVEVRMRLVCDILSNMPFFASPKPDTSTRGPWHSRITPEDFVPSLIWAQEMMYVMSEVFAGINHRLSEVYGKIELPNQEAKARLLADAKFLHKELSGLKNVMAPMGMLETVVSEKQVPRATTSSPTPAPVPAPTRSNTLTANQRLKGLLSRSSTNANHSNKIIEKALPNPNQTVASPRTSTSSPSPPPPPAKSPAGNLFMQNALASASTLRVLSVSPPPMEGAGSEPQGEFSTTSLQSQQNGHEDQTSEVSPDAAVVEPSLPEIPSTERTTDMKVMDRHENGLAFNGVPHYPTWAFFLHIS</sequence>
<feature type="compositionally biased region" description="Low complexity" evidence="7">
    <location>
        <begin position="94"/>
        <end position="110"/>
    </location>
</feature>
<dbReference type="Pfam" id="PF07928">
    <property type="entry name" value="Vps54"/>
    <property type="match status" value="1"/>
</dbReference>
<keyword evidence="4" id="KW-0653">Protein transport</keyword>
<dbReference type="OrthoDB" id="10259024at2759"/>
<dbReference type="InterPro" id="IPR039745">
    <property type="entry name" value="Vps54"/>
</dbReference>
<evidence type="ECO:0000256" key="1">
    <source>
        <dbReference type="ARBA" id="ARBA00004601"/>
    </source>
</evidence>